<dbReference type="GO" id="GO:0005549">
    <property type="term" value="F:odorant binding"/>
    <property type="evidence" value="ECO:0007669"/>
    <property type="project" value="InterPro"/>
</dbReference>
<evidence type="ECO:0000256" key="1">
    <source>
        <dbReference type="SAM" id="SignalP"/>
    </source>
</evidence>
<dbReference type="EMBL" id="KF977562">
    <property type="protein sequence ID" value="AIX97024.1"/>
    <property type="molecule type" value="mRNA"/>
</dbReference>
<feature type="chain" id="PRO_5012023401" evidence="1">
    <location>
        <begin position="20"/>
        <end position="140"/>
    </location>
</feature>
<feature type="signal peptide" evidence="1">
    <location>
        <begin position="1"/>
        <end position="19"/>
    </location>
</feature>
<gene>
    <name evidence="2" type="primary">obp9</name>
</gene>
<organism evidence="2">
    <name type="scientific">Monochamus alternatus</name>
    <name type="common">Japanese pine sawyer beetle</name>
    <dbReference type="NCBI Taxonomy" id="192382"/>
    <lineage>
        <taxon>Eukaryota</taxon>
        <taxon>Metazoa</taxon>
        <taxon>Ecdysozoa</taxon>
        <taxon>Arthropoda</taxon>
        <taxon>Hexapoda</taxon>
        <taxon>Insecta</taxon>
        <taxon>Pterygota</taxon>
        <taxon>Neoptera</taxon>
        <taxon>Endopterygota</taxon>
        <taxon>Coleoptera</taxon>
        <taxon>Polyphaga</taxon>
        <taxon>Cucujiformia</taxon>
        <taxon>Chrysomeloidea</taxon>
        <taxon>Cerambycidae</taxon>
        <taxon>Lamiinae</taxon>
        <taxon>Monochamini</taxon>
        <taxon>Monochamus</taxon>
    </lineage>
</organism>
<dbReference type="CDD" id="cd23992">
    <property type="entry name" value="PBP_GOBP"/>
    <property type="match status" value="1"/>
</dbReference>
<name>A0A1I9HZK8_MONAT</name>
<evidence type="ECO:0000313" key="2">
    <source>
        <dbReference type="EMBL" id="AIX97024.1"/>
    </source>
</evidence>
<dbReference type="InterPro" id="IPR036728">
    <property type="entry name" value="PBP_GOBP_sf"/>
</dbReference>
<reference evidence="2" key="1">
    <citation type="journal article" date="2014" name="Comp. Biochem. Physiol. Part D Genomics Proteomics">
        <title>Analysis of chemosensory gene families in the beetle Monochamus alternatus and its parasitoid Dastarcus helophoroides.</title>
        <authorList>
            <person name="Wang J."/>
            <person name="Li D.Z."/>
            <person name="Min S.F."/>
            <person name="Mi F."/>
            <person name="Zhou S.S."/>
            <person name="Wang M.Q."/>
        </authorList>
    </citation>
    <scope>NUCLEOTIDE SEQUENCE</scope>
</reference>
<dbReference type="Pfam" id="PF01395">
    <property type="entry name" value="PBP_GOBP"/>
    <property type="match status" value="1"/>
</dbReference>
<proteinExistence type="evidence at transcript level"/>
<protein>
    <submittedName>
        <fullName evidence="2">Odorant-binding protein 9</fullName>
    </submittedName>
</protein>
<dbReference type="Gene3D" id="1.10.238.20">
    <property type="entry name" value="Pheromone/general odorant binding protein domain"/>
    <property type="match status" value="1"/>
</dbReference>
<accession>A0A1I9HZK8</accession>
<dbReference type="SUPFAM" id="SSF47565">
    <property type="entry name" value="Insect pheromone/odorant-binding proteins"/>
    <property type="match status" value="1"/>
</dbReference>
<keyword evidence="1" id="KW-0732">Signal</keyword>
<dbReference type="InterPro" id="IPR006170">
    <property type="entry name" value="PBP/GOBP"/>
</dbReference>
<sequence>MRTCAIVVCFATLVVSIQGLTDEEKGRIKTVHSECQADPKTQIDDELLKKYYKGEHVDKSVIGPHMLCMATKFGTVNAEGKLDKSKLRQGLSRLISDETKLNEAVDKCSVDKDDAQDTALAVERCVREQAGIAGHVHHHH</sequence>
<dbReference type="SMART" id="SM00708">
    <property type="entry name" value="PhBP"/>
    <property type="match status" value="1"/>
</dbReference>
<dbReference type="AlphaFoldDB" id="A0A1I9HZK8"/>